<evidence type="ECO:0008006" key="4">
    <source>
        <dbReference type="Google" id="ProtNLM"/>
    </source>
</evidence>
<accession>A0A8X8WBM5</accession>
<dbReference type="GO" id="GO:0008168">
    <property type="term" value="F:methyltransferase activity"/>
    <property type="evidence" value="ECO:0007669"/>
    <property type="project" value="InterPro"/>
</dbReference>
<sequence>MHTIIEAIKHKYESSDLKTPEFYVYFNDVVSNDFNTLFSSLPPDRSYKAATIAGDFHGRLLPPSSVHFAYSSWALHWLTKVPKAAEGLESVWHCGDEREEAYDAYLSQLEKDLDSFLKCRAVEMVEGKTKLGKVRDIQHSIPFSHPKGAVHQNMFTLKFGAETADETFDLLKKKLQSSPAFANPLNDRTVFIVAILKHKHV</sequence>
<dbReference type="Gene3D" id="3.40.50.150">
    <property type="entry name" value="Vaccinia Virus protein VP39"/>
    <property type="match status" value="1"/>
</dbReference>
<dbReference type="AlphaFoldDB" id="A0A8X8WBM5"/>
<name>A0A8X8WBM5_SALSN</name>
<protein>
    <recommendedName>
        <fullName evidence="4">Jasmonate O-methyltransferase</fullName>
    </recommendedName>
</protein>
<evidence type="ECO:0000256" key="1">
    <source>
        <dbReference type="ARBA" id="ARBA00007967"/>
    </source>
</evidence>
<dbReference type="Pfam" id="PF03492">
    <property type="entry name" value="Methyltransf_7"/>
    <property type="match status" value="1"/>
</dbReference>
<comment type="caution">
    <text evidence="2">The sequence shown here is derived from an EMBL/GenBank/DDBJ whole genome shotgun (WGS) entry which is preliminary data.</text>
</comment>
<dbReference type="EMBL" id="PNBA02000019">
    <property type="protein sequence ID" value="KAG6391641.1"/>
    <property type="molecule type" value="Genomic_DNA"/>
</dbReference>
<proteinExistence type="inferred from homology"/>
<dbReference type="PANTHER" id="PTHR31009">
    <property type="entry name" value="S-ADENOSYL-L-METHIONINE:CARBOXYL METHYLTRANSFERASE FAMILY PROTEIN"/>
    <property type="match status" value="1"/>
</dbReference>
<evidence type="ECO:0000313" key="2">
    <source>
        <dbReference type="EMBL" id="KAG6391641.1"/>
    </source>
</evidence>
<dbReference type="InterPro" id="IPR005299">
    <property type="entry name" value="MeTrfase_7"/>
</dbReference>
<reference evidence="2" key="2">
    <citation type="submission" date="2020-08" db="EMBL/GenBank/DDBJ databases">
        <title>Plant Genome Project.</title>
        <authorList>
            <person name="Zhang R.-G."/>
        </authorList>
    </citation>
    <scope>NUCLEOTIDE SEQUENCE</scope>
    <source>
        <strain evidence="2">Huo1</strain>
        <tissue evidence="2">Leaf</tissue>
    </source>
</reference>
<reference evidence="2" key="1">
    <citation type="submission" date="2018-01" db="EMBL/GenBank/DDBJ databases">
        <authorList>
            <person name="Mao J.F."/>
        </authorList>
    </citation>
    <scope>NUCLEOTIDE SEQUENCE</scope>
    <source>
        <strain evidence="2">Huo1</strain>
        <tissue evidence="2">Leaf</tissue>
    </source>
</reference>
<keyword evidence="3" id="KW-1185">Reference proteome</keyword>
<comment type="similarity">
    <text evidence="1">Belongs to the methyltransferase superfamily. Type-7 methyltransferase family.</text>
</comment>
<dbReference type="SUPFAM" id="SSF53335">
    <property type="entry name" value="S-adenosyl-L-methionine-dependent methyltransferases"/>
    <property type="match status" value="1"/>
</dbReference>
<organism evidence="2">
    <name type="scientific">Salvia splendens</name>
    <name type="common">Scarlet sage</name>
    <dbReference type="NCBI Taxonomy" id="180675"/>
    <lineage>
        <taxon>Eukaryota</taxon>
        <taxon>Viridiplantae</taxon>
        <taxon>Streptophyta</taxon>
        <taxon>Embryophyta</taxon>
        <taxon>Tracheophyta</taxon>
        <taxon>Spermatophyta</taxon>
        <taxon>Magnoliopsida</taxon>
        <taxon>eudicotyledons</taxon>
        <taxon>Gunneridae</taxon>
        <taxon>Pentapetalae</taxon>
        <taxon>asterids</taxon>
        <taxon>lamiids</taxon>
        <taxon>Lamiales</taxon>
        <taxon>Lamiaceae</taxon>
        <taxon>Nepetoideae</taxon>
        <taxon>Mentheae</taxon>
        <taxon>Salviinae</taxon>
        <taxon>Salvia</taxon>
        <taxon>Salvia subgen. Calosphace</taxon>
        <taxon>core Calosphace</taxon>
    </lineage>
</organism>
<gene>
    <name evidence="2" type="ORF">SASPL_149398</name>
</gene>
<dbReference type="Proteomes" id="UP000298416">
    <property type="component" value="Unassembled WGS sequence"/>
</dbReference>
<evidence type="ECO:0000313" key="3">
    <source>
        <dbReference type="Proteomes" id="UP000298416"/>
    </source>
</evidence>
<dbReference type="InterPro" id="IPR029063">
    <property type="entry name" value="SAM-dependent_MTases_sf"/>
</dbReference>